<name>A0ABD2MJC1_9CUCU</name>
<dbReference type="Pfam" id="PF18199">
    <property type="entry name" value="Dynein_C"/>
    <property type="match status" value="1"/>
</dbReference>
<sequence>MHSNADISFAQALTSSCLSTLLTLQPKQVGGAASSQEEVTAGTARDILQKLPAQFDLEEIGKKYPVLYEESLNTVIMQEAIRYNRLLIVISTSLNDLLKALKGLVVMSEALEKMATSLFSNLVPAMWASKAYPSLKPLAAWVSDLHARIAFLNKWKNEGIPPIFWISGFYFPQAFLTGTLQNFARKYVISIDTINFAFRVLNDRPSKRPPDGCCILGLFLEGCRWNAQAGQLDESHPKELYTEMPVIWLIPEENHQKPDNIYVCPVYKTLTRAGTLSTTGHSTNYVLAIEVPSDKPERHWIKRGVALICALDY</sequence>
<evidence type="ECO:0000313" key="2">
    <source>
        <dbReference type="EMBL" id="KAL3266453.1"/>
    </source>
</evidence>
<feature type="domain" description="Dynein heavy chain C-terminal" evidence="1">
    <location>
        <begin position="14"/>
        <end position="309"/>
    </location>
</feature>
<dbReference type="Proteomes" id="UP001516400">
    <property type="component" value="Unassembled WGS sequence"/>
</dbReference>
<proteinExistence type="predicted"/>
<comment type="caution">
    <text evidence="2">The sequence shown here is derived from an EMBL/GenBank/DDBJ whole genome shotgun (WGS) entry which is preliminary data.</text>
</comment>
<dbReference type="AlphaFoldDB" id="A0ABD2MJC1"/>
<dbReference type="Gene3D" id="1.20.1270.280">
    <property type="match status" value="1"/>
</dbReference>
<dbReference type="FunFam" id="1.20.1270.280:FF:000001">
    <property type="entry name" value="dynein heavy chain 7, axonemal"/>
    <property type="match status" value="1"/>
</dbReference>
<dbReference type="PANTHER" id="PTHR46961:SF5">
    <property type="entry name" value="DYNEIN AXONEMAL HEAVY CHAIN 1"/>
    <property type="match status" value="1"/>
</dbReference>
<dbReference type="PANTHER" id="PTHR46961">
    <property type="entry name" value="DYNEIN HEAVY CHAIN 1, AXONEMAL-LIKE PROTEIN"/>
    <property type="match status" value="1"/>
</dbReference>
<dbReference type="InterPro" id="IPR041228">
    <property type="entry name" value="Dynein_C"/>
</dbReference>
<dbReference type="InterPro" id="IPR026983">
    <property type="entry name" value="DHC"/>
</dbReference>
<evidence type="ECO:0000313" key="3">
    <source>
        <dbReference type="Proteomes" id="UP001516400"/>
    </source>
</evidence>
<gene>
    <name evidence="2" type="ORF">HHI36_010625</name>
</gene>
<organism evidence="2 3">
    <name type="scientific">Cryptolaemus montrouzieri</name>
    <dbReference type="NCBI Taxonomy" id="559131"/>
    <lineage>
        <taxon>Eukaryota</taxon>
        <taxon>Metazoa</taxon>
        <taxon>Ecdysozoa</taxon>
        <taxon>Arthropoda</taxon>
        <taxon>Hexapoda</taxon>
        <taxon>Insecta</taxon>
        <taxon>Pterygota</taxon>
        <taxon>Neoptera</taxon>
        <taxon>Endopterygota</taxon>
        <taxon>Coleoptera</taxon>
        <taxon>Polyphaga</taxon>
        <taxon>Cucujiformia</taxon>
        <taxon>Coccinelloidea</taxon>
        <taxon>Coccinellidae</taxon>
        <taxon>Scymninae</taxon>
        <taxon>Scymnini</taxon>
        <taxon>Cryptolaemus</taxon>
    </lineage>
</organism>
<evidence type="ECO:0000259" key="1">
    <source>
        <dbReference type="Pfam" id="PF18199"/>
    </source>
</evidence>
<dbReference type="InterPro" id="IPR043160">
    <property type="entry name" value="Dynein_C_barrel"/>
</dbReference>
<dbReference type="FunFam" id="3.10.490.20:FF:000001">
    <property type="entry name" value="dynein heavy chain 7, axonemal"/>
    <property type="match status" value="1"/>
</dbReference>
<reference evidence="2 3" key="1">
    <citation type="journal article" date="2021" name="BMC Biol.">
        <title>Horizontally acquired antibacterial genes associated with adaptive radiation of ladybird beetles.</title>
        <authorList>
            <person name="Li H.S."/>
            <person name="Tang X.F."/>
            <person name="Huang Y.H."/>
            <person name="Xu Z.Y."/>
            <person name="Chen M.L."/>
            <person name="Du X.Y."/>
            <person name="Qiu B.Y."/>
            <person name="Chen P.T."/>
            <person name="Zhang W."/>
            <person name="Slipinski A."/>
            <person name="Escalona H.E."/>
            <person name="Waterhouse R.M."/>
            <person name="Zwick A."/>
            <person name="Pang H."/>
        </authorList>
    </citation>
    <scope>NUCLEOTIDE SEQUENCE [LARGE SCALE GENOMIC DNA]</scope>
    <source>
        <strain evidence="2">SYSU2018</strain>
    </source>
</reference>
<accession>A0ABD2MJC1</accession>
<dbReference type="Gene3D" id="3.10.490.20">
    <property type="match status" value="1"/>
</dbReference>
<dbReference type="EMBL" id="JABFTP020000001">
    <property type="protein sequence ID" value="KAL3266453.1"/>
    <property type="molecule type" value="Genomic_DNA"/>
</dbReference>
<protein>
    <recommendedName>
        <fullName evidence="1">Dynein heavy chain C-terminal domain-containing protein</fullName>
    </recommendedName>
</protein>
<keyword evidence="3" id="KW-1185">Reference proteome</keyword>